<dbReference type="PANTHER" id="PTHR12447">
    <property type="entry name" value="ANKYRIN REPEAT DOMAIN-CONTAINING PROTEIN 13"/>
    <property type="match status" value="1"/>
</dbReference>
<keyword evidence="4" id="KW-0677">Repeat</keyword>
<evidence type="ECO:0000256" key="3">
    <source>
        <dbReference type="ARBA" id="ARBA00022475"/>
    </source>
</evidence>
<dbReference type="GO" id="GO:0002091">
    <property type="term" value="P:negative regulation of receptor internalization"/>
    <property type="evidence" value="ECO:0007669"/>
    <property type="project" value="UniProtKB-ARBA"/>
</dbReference>
<protein>
    <submittedName>
        <fullName evidence="11">Ankyrin repeat domain 13A</fullName>
    </submittedName>
</protein>
<evidence type="ECO:0000256" key="7">
    <source>
        <dbReference type="ARBA" id="ARBA00024956"/>
    </source>
</evidence>
<accession>A0A8B9KAN6</accession>
<dbReference type="Ensembl" id="ENSAMXT00005035267.1">
    <property type="protein sequence ID" value="ENSAMXP00005032262.1"/>
    <property type="gene ID" value="ENSAMXG00005015641.1"/>
</dbReference>
<comment type="subcellular location">
    <subcellularLocation>
        <location evidence="2">Cell membrane</location>
    </subcellularLocation>
    <subcellularLocation>
        <location evidence="1">Endosome</location>
    </subcellularLocation>
</comment>
<dbReference type="Gene3D" id="1.25.40.20">
    <property type="entry name" value="Ankyrin repeat-containing domain"/>
    <property type="match status" value="1"/>
</dbReference>
<dbReference type="SMART" id="SM00248">
    <property type="entry name" value="ANK"/>
    <property type="match status" value="2"/>
</dbReference>
<dbReference type="Pfam" id="PF11904">
    <property type="entry name" value="ANKRD13_C"/>
    <property type="match status" value="1"/>
</dbReference>
<name>A0A8B9KAN6_ASTMX</name>
<dbReference type="Pfam" id="PF12796">
    <property type="entry name" value="Ank_2"/>
    <property type="match status" value="1"/>
</dbReference>
<evidence type="ECO:0000256" key="9">
    <source>
        <dbReference type="SAM" id="MobiDB-lite"/>
    </source>
</evidence>
<keyword evidence="3" id="KW-1003">Cell membrane</keyword>
<dbReference type="AlphaFoldDB" id="A0A8B9KAN6"/>
<feature type="compositionally biased region" description="Low complexity" evidence="9">
    <location>
        <begin position="396"/>
        <end position="408"/>
    </location>
</feature>
<evidence type="ECO:0000256" key="2">
    <source>
        <dbReference type="ARBA" id="ARBA00004236"/>
    </source>
</evidence>
<dbReference type="PROSITE" id="PS50297">
    <property type="entry name" value="ANK_REP_REGION"/>
    <property type="match status" value="1"/>
</dbReference>
<evidence type="ECO:0000256" key="6">
    <source>
        <dbReference type="ARBA" id="ARBA00023136"/>
    </source>
</evidence>
<evidence type="ECO:0000259" key="10">
    <source>
        <dbReference type="Pfam" id="PF11904"/>
    </source>
</evidence>
<evidence type="ECO:0000256" key="5">
    <source>
        <dbReference type="ARBA" id="ARBA00022753"/>
    </source>
</evidence>
<dbReference type="PANTHER" id="PTHR12447:SF4">
    <property type="entry name" value="ANKYRIN REPEAT DOMAIN-CONTAINING PROTEIN 13A"/>
    <property type="match status" value="1"/>
</dbReference>
<dbReference type="InterPro" id="IPR055285">
    <property type="entry name" value="ANKRD13_C"/>
</dbReference>
<feature type="region of interest" description="Disordered" evidence="9">
    <location>
        <begin position="387"/>
        <end position="431"/>
    </location>
</feature>
<dbReference type="PROSITE" id="PS50088">
    <property type="entry name" value="ANK_REPEAT"/>
    <property type="match status" value="1"/>
</dbReference>
<proteinExistence type="predicted"/>
<dbReference type="FunFam" id="1.25.40.20:FF:000057">
    <property type="entry name" value="Ankyrin repeat domain-containing protein 13B"/>
    <property type="match status" value="1"/>
</dbReference>
<feature type="domain" description="Ankyrin repeat" evidence="10">
    <location>
        <begin position="141"/>
        <end position="401"/>
    </location>
</feature>
<comment type="function">
    <text evidence="7">Ubiquitin-binding protein that specifically recognizes and binds 'Lys-63'-linked ubiquitin. Does not bind 'Lys-48'-linked ubiquitin. Positively regulates the internalization of ligand-activated EGFR by binding to the Ub moiety of ubiquitinated EGFR at the cell membrane.</text>
</comment>
<dbReference type="GO" id="GO:0005886">
    <property type="term" value="C:plasma membrane"/>
    <property type="evidence" value="ECO:0007669"/>
    <property type="project" value="UniProtKB-SubCell"/>
</dbReference>
<evidence type="ECO:0000313" key="12">
    <source>
        <dbReference type="Proteomes" id="UP000694621"/>
    </source>
</evidence>
<dbReference type="SUPFAM" id="SSF48403">
    <property type="entry name" value="Ankyrin repeat"/>
    <property type="match status" value="1"/>
</dbReference>
<dbReference type="InterPro" id="IPR036770">
    <property type="entry name" value="Ankyrin_rpt-contain_sf"/>
</dbReference>
<feature type="repeat" description="ANK" evidence="8">
    <location>
        <begin position="45"/>
        <end position="77"/>
    </location>
</feature>
<keyword evidence="6" id="KW-0472">Membrane</keyword>
<dbReference type="GO" id="GO:0048471">
    <property type="term" value="C:perinuclear region of cytoplasm"/>
    <property type="evidence" value="ECO:0007669"/>
    <property type="project" value="UniProtKB-ARBA"/>
</dbReference>
<dbReference type="GO" id="GO:0005768">
    <property type="term" value="C:endosome"/>
    <property type="evidence" value="ECO:0007669"/>
    <property type="project" value="UniProtKB-SubCell"/>
</dbReference>
<dbReference type="Proteomes" id="UP000694621">
    <property type="component" value="Unplaced"/>
</dbReference>
<evidence type="ECO:0000256" key="8">
    <source>
        <dbReference type="PROSITE-ProRule" id="PRU00023"/>
    </source>
</evidence>
<keyword evidence="8" id="KW-0040">ANK repeat</keyword>
<reference evidence="11" key="1">
    <citation type="submission" date="2025-08" db="UniProtKB">
        <authorList>
            <consortium name="Ensembl"/>
        </authorList>
    </citation>
    <scope>IDENTIFICATION</scope>
</reference>
<sequence>MLSCSEEDPGDFRLKFRLHCLVWENDYRSLERELPTHNIEEVDPRGRTPLHLAVSLGHLESVRVLLRHGAEVTKENSKNWTVLQEAVSTGDPEMVQLVLQRRDYLKASTALGGVPELLCKIRESPDFYMEMKWEFTSWSNFAELMEVNHEEEVVDTERFDISREIEEVTLDSMEPNEQEVAKRLTTPIVNTYLDTKDISFERCKSGIWGWRTDRTEVVNGFESKVFSVNNVNVVIRTRTEHLTDEEKARIKSKRNILESFLGTVEQQVSAQGDLTLEYATATNPTAITPEEYFNPDFDLEDRDIGRPIELTIRTQRFKGTLFMSEEHPLSLVEQVTPIIDLMARTSTHFARLRDFITLRFPPGFPVKIEIPLFHVLNARITFGNVNQCSTDDPLDPTQTSATPSPTAETSDRGSEASGTSLQHGGPRHQVSNHDEELLQYAIHQSLLESGGYSPQVPSLITDLTKHLRDN</sequence>
<evidence type="ECO:0000256" key="1">
    <source>
        <dbReference type="ARBA" id="ARBA00004177"/>
    </source>
</evidence>
<dbReference type="GO" id="GO:0140036">
    <property type="term" value="F:ubiquitin-modified protein reader activity"/>
    <property type="evidence" value="ECO:0007669"/>
    <property type="project" value="UniProtKB-ARBA"/>
</dbReference>
<dbReference type="InterPro" id="IPR021832">
    <property type="entry name" value="ANKRD13"/>
</dbReference>
<keyword evidence="5" id="KW-0967">Endosome</keyword>
<organism evidence="11 12">
    <name type="scientific">Astyanax mexicanus</name>
    <name type="common">Blind cave fish</name>
    <name type="synonym">Astyanax fasciatus mexicanus</name>
    <dbReference type="NCBI Taxonomy" id="7994"/>
    <lineage>
        <taxon>Eukaryota</taxon>
        <taxon>Metazoa</taxon>
        <taxon>Chordata</taxon>
        <taxon>Craniata</taxon>
        <taxon>Vertebrata</taxon>
        <taxon>Euteleostomi</taxon>
        <taxon>Actinopterygii</taxon>
        <taxon>Neopterygii</taxon>
        <taxon>Teleostei</taxon>
        <taxon>Ostariophysi</taxon>
        <taxon>Characiformes</taxon>
        <taxon>Characoidei</taxon>
        <taxon>Acestrorhamphidae</taxon>
        <taxon>Acestrorhamphinae</taxon>
        <taxon>Astyanax</taxon>
    </lineage>
</organism>
<evidence type="ECO:0000313" key="11">
    <source>
        <dbReference type="Ensembl" id="ENSAMXP00005032262.1"/>
    </source>
</evidence>
<evidence type="ECO:0000256" key="4">
    <source>
        <dbReference type="ARBA" id="ARBA00022737"/>
    </source>
</evidence>
<dbReference type="InterPro" id="IPR002110">
    <property type="entry name" value="Ankyrin_rpt"/>
</dbReference>